<sequence>MVCIFQLQALRQKLVYRQQLSQHRVWQVALEKTQGLEVQRVAGNHLLPHPYWELDHARRLPCVNASFSRLHKATFGNMTSYLKTKEETVAAPGEAATEEESPTRAQGTDQEDEP</sequence>
<name>A0ABQ9WDU2_SAGOE</name>
<dbReference type="EMBL" id="JASSZA010000001">
    <property type="protein sequence ID" value="KAK2118928.1"/>
    <property type="molecule type" value="Genomic_DNA"/>
</dbReference>
<accession>A0ABQ9WDU2</accession>
<evidence type="ECO:0000256" key="1">
    <source>
        <dbReference type="SAM" id="MobiDB-lite"/>
    </source>
</evidence>
<reference evidence="2 3" key="1">
    <citation type="submission" date="2023-05" db="EMBL/GenBank/DDBJ databases">
        <title>B98-5 Cell Line De Novo Hybrid Assembly: An Optical Mapping Approach.</title>
        <authorList>
            <person name="Kananen K."/>
            <person name="Auerbach J.A."/>
            <person name="Kautto E."/>
            <person name="Blachly J.S."/>
        </authorList>
    </citation>
    <scope>NUCLEOTIDE SEQUENCE [LARGE SCALE GENOMIC DNA]</scope>
    <source>
        <strain evidence="2">B95-8</strain>
        <tissue evidence="2">Cell line</tissue>
    </source>
</reference>
<feature type="region of interest" description="Disordered" evidence="1">
    <location>
        <begin position="86"/>
        <end position="114"/>
    </location>
</feature>
<gene>
    <name evidence="2" type="ORF">P7K49_000314</name>
</gene>
<dbReference type="Proteomes" id="UP001266305">
    <property type="component" value="Unassembled WGS sequence"/>
</dbReference>
<organism evidence="2 3">
    <name type="scientific">Saguinus oedipus</name>
    <name type="common">Cotton-top tamarin</name>
    <name type="synonym">Oedipomidas oedipus</name>
    <dbReference type="NCBI Taxonomy" id="9490"/>
    <lineage>
        <taxon>Eukaryota</taxon>
        <taxon>Metazoa</taxon>
        <taxon>Chordata</taxon>
        <taxon>Craniata</taxon>
        <taxon>Vertebrata</taxon>
        <taxon>Euteleostomi</taxon>
        <taxon>Mammalia</taxon>
        <taxon>Eutheria</taxon>
        <taxon>Euarchontoglires</taxon>
        <taxon>Primates</taxon>
        <taxon>Haplorrhini</taxon>
        <taxon>Platyrrhini</taxon>
        <taxon>Cebidae</taxon>
        <taxon>Callitrichinae</taxon>
        <taxon>Saguinus</taxon>
    </lineage>
</organism>
<protein>
    <submittedName>
        <fullName evidence="2">Uncharacterized protein</fullName>
    </submittedName>
</protein>
<evidence type="ECO:0000313" key="2">
    <source>
        <dbReference type="EMBL" id="KAK2118928.1"/>
    </source>
</evidence>
<evidence type="ECO:0000313" key="3">
    <source>
        <dbReference type="Proteomes" id="UP001266305"/>
    </source>
</evidence>
<proteinExistence type="predicted"/>
<keyword evidence="3" id="KW-1185">Reference proteome</keyword>
<comment type="caution">
    <text evidence="2">The sequence shown here is derived from an EMBL/GenBank/DDBJ whole genome shotgun (WGS) entry which is preliminary data.</text>
</comment>